<dbReference type="Gramene" id="ERN15121">
    <property type="protein sequence ID" value="ERN15121"/>
    <property type="gene ID" value="AMTR_s00056p00096870"/>
</dbReference>
<feature type="compositionally biased region" description="Basic and acidic residues" evidence="1">
    <location>
        <begin position="277"/>
        <end position="289"/>
    </location>
</feature>
<keyword evidence="2" id="KW-0812">Transmembrane</keyword>
<dbReference type="PANTHER" id="PTHR33700">
    <property type="entry name" value="MYB-LIKE PROTEIN X"/>
    <property type="match status" value="1"/>
</dbReference>
<feature type="compositionally biased region" description="Polar residues" evidence="1">
    <location>
        <begin position="413"/>
        <end position="458"/>
    </location>
</feature>
<dbReference type="PANTHER" id="PTHR33700:SF4">
    <property type="entry name" value="MYB-LIKE PROTEIN X"/>
    <property type="match status" value="1"/>
</dbReference>
<dbReference type="Proteomes" id="UP000017836">
    <property type="component" value="Unassembled WGS sequence"/>
</dbReference>
<feature type="compositionally biased region" description="Basic and acidic residues" evidence="1">
    <location>
        <begin position="259"/>
        <end position="269"/>
    </location>
</feature>
<protein>
    <submittedName>
        <fullName evidence="3">Uncharacterized protein</fullName>
    </submittedName>
</protein>
<evidence type="ECO:0000313" key="4">
    <source>
        <dbReference type="Proteomes" id="UP000017836"/>
    </source>
</evidence>
<dbReference type="HOGENOM" id="CLU_519137_0_0_1"/>
<feature type="compositionally biased region" description="Polar residues" evidence="1">
    <location>
        <begin position="357"/>
        <end position="366"/>
    </location>
</feature>
<dbReference type="AlphaFoldDB" id="U5CPN4"/>
<feature type="compositionally biased region" description="Acidic residues" evidence="1">
    <location>
        <begin position="100"/>
        <end position="111"/>
    </location>
</feature>
<feature type="compositionally biased region" description="Basic and acidic residues" evidence="1">
    <location>
        <begin position="336"/>
        <end position="351"/>
    </location>
</feature>
<feature type="region of interest" description="Disordered" evidence="1">
    <location>
        <begin position="413"/>
        <end position="525"/>
    </location>
</feature>
<dbReference type="KEGG" id="atr:18443402"/>
<accession>U5CPN4</accession>
<feature type="compositionally biased region" description="Basic and acidic residues" evidence="1">
    <location>
        <begin position="67"/>
        <end position="85"/>
    </location>
</feature>
<keyword evidence="2" id="KW-0472">Membrane</keyword>
<gene>
    <name evidence="3" type="ORF">AMTR_s00056p00096870</name>
</gene>
<organism evidence="3 4">
    <name type="scientific">Amborella trichopoda</name>
    <dbReference type="NCBI Taxonomy" id="13333"/>
    <lineage>
        <taxon>Eukaryota</taxon>
        <taxon>Viridiplantae</taxon>
        <taxon>Streptophyta</taxon>
        <taxon>Embryophyta</taxon>
        <taxon>Tracheophyta</taxon>
        <taxon>Spermatophyta</taxon>
        <taxon>Magnoliopsida</taxon>
        <taxon>Amborellales</taxon>
        <taxon>Amborellaceae</taxon>
        <taxon>Amborella</taxon>
    </lineage>
</organism>
<proteinExistence type="predicted"/>
<feature type="compositionally biased region" description="Basic and acidic residues" evidence="1">
    <location>
        <begin position="375"/>
        <end position="394"/>
    </location>
</feature>
<feature type="compositionally biased region" description="Basic and acidic residues" evidence="1">
    <location>
        <begin position="112"/>
        <end position="168"/>
    </location>
</feature>
<evidence type="ECO:0000313" key="3">
    <source>
        <dbReference type="EMBL" id="ERN15121.1"/>
    </source>
</evidence>
<evidence type="ECO:0000256" key="2">
    <source>
        <dbReference type="SAM" id="Phobius"/>
    </source>
</evidence>
<feature type="compositionally biased region" description="Polar residues" evidence="1">
    <location>
        <begin position="512"/>
        <end position="525"/>
    </location>
</feature>
<dbReference type="OrthoDB" id="1928179at2759"/>
<reference evidence="4" key="1">
    <citation type="journal article" date="2013" name="Science">
        <title>The Amborella genome and the evolution of flowering plants.</title>
        <authorList>
            <consortium name="Amborella Genome Project"/>
        </authorList>
    </citation>
    <scope>NUCLEOTIDE SEQUENCE [LARGE SCALE GENOMIC DNA]</scope>
</reference>
<evidence type="ECO:0000256" key="1">
    <source>
        <dbReference type="SAM" id="MobiDB-lite"/>
    </source>
</evidence>
<dbReference type="OMA" id="RCKDFKV"/>
<sequence length="525" mass="57490">MFRQPSSRNQRNKGWKVKHAFQIALLLAVSIWLLYQLKHSNQKRNSDQQTNLKLSQDSENEGIILVGRKEQPGSKHLTLDDDKAGEGINEQEGDTKPGENDTEDGGGGDDEIDKHNEEKELESLEKHFDDERENQSKRETYKGNESSEEHVHETQTHNENEGLEHGHVGDTWTKSMSNEDELQKSSELVINEGAENKSDTQKGVVEGNNGSTEQHPQERESHIETVVNGDESQKTSEELQNGEGENKSAAQTVVGEENGTPKEVVHDDAETQTENVGPKEDTLKEKETHNGSMGNDEASQKSSDQPHISEREDTNQAQIGDGKEAGSSDNPQAKESSNEEGKSEKSSDESYIKLTTDESPLQSNATEEAVLDQGTKTHDFSDENGVPRDGEEIGKLSFNDTSAQNQLVVLEQETMSSDMSQNVSSLSVPDNQNGTETMGNSSPDNETSGSGVPANNGTPEGDGAPSQLGNETSKIETLSHEIEISKSNRNADLEASGLVVAEEERDAPRNLDMQTQVENQGKSSE</sequence>
<name>U5CPN4_AMBTC</name>
<dbReference type="EMBL" id="KI392510">
    <property type="protein sequence ID" value="ERN15121.1"/>
    <property type="molecule type" value="Genomic_DNA"/>
</dbReference>
<feature type="region of interest" description="Disordered" evidence="1">
    <location>
        <begin position="65"/>
        <end position="399"/>
    </location>
</feature>
<feature type="transmembrane region" description="Helical" evidence="2">
    <location>
        <begin position="20"/>
        <end position="37"/>
    </location>
</feature>
<feature type="compositionally biased region" description="Basic and acidic residues" evidence="1">
    <location>
        <begin position="473"/>
        <end position="492"/>
    </location>
</feature>
<keyword evidence="4" id="KW-1185">Reference proteome</keyword>
<keyword evidence="2" id="KW-1133">Transmembrane helix</keyword>